<proteinExistence type="predicted"/>
<dbReference type="AlphaFoldDB" id="A0A918H9C1"/>
<feature type="region of interest" description="Disordered" evidence="1">
    <location>
        <begin position="1"/>
        <end position="129"/>
    </location>
</feature>
<feature type="compositionally biased region" description="Low complexity" evidence="1">
    <location>
        <begin position="1"/>
        <end position="16"/>
    </location>
</feature>
<dbReference type="EMBL" id="BMSA01000004">
    <property type="protein sequence ID" value="GGT43591.1"/>
    <property type="molecule type" value="Genomic_DNA"/>
</dbReference>
<dbReference type="Proteomes" id="UP000646776">
    <property type="component" value="Unassembled WGS sequence"/>
</dbReference>
<accession>A0A918H9C1</accession>
<reference evidence="2" key="2">
    <citation type="submission" date="2020-09" db="EMBL/GenBank/DDBJ databases">
        <authorList>
            <person name="Sun Q."/>
            <person name="Ohkuma M."/>
        </authorList>
    </citation>
    <scope>NUCLEOTIDE SEQUENCE</scope>
    <source>
        <strain evidence="2">JCM 4125</strain>
    </source>
</reference>
<dbReference type="RefSeq" id="WP_189709908.1">
    <property type="nucleotide sequence ID" value="NZ_BMSA01000004.1"/>
</dbReference>
<gene>
    <name evidence="2" type="ORF">GCM10010226_19990</name>
</gene>
<comment type="caution">
    <text evidence="2">The sequence shown here is derived from an EMBL/GenBank/DDBJ whole genome shotgun (WGS) entry which is preliminary data.</text>
</comment>
<evidence type="ECO:0000313" key="3">
    <source>
        <dbReference type="Proteomes" id="UP000646776"/>
    </source>
</evidence>
<name>A0A918H9C1_9ACTN</name>
<sequence length="129" mass="12839">MIASATASGSPTASGGPQDGELGQPVAAAADGDHLGTEGEGALGDEPAEAGGRAGDEPGRRRGGGHGGSSLECCAGRPGGRPALQPDHRETHPDRKALSLVGRPVDDAFRPHGRRHVRGGMADPAALAR</sequence>
<feature type="compositionally biased region" description="Basic and acidic residues" evidence="1">
    <location>
        <begin position="86"/>
        <end position="97"/>
    </location>
</feature>
<reference evidence="2" key="1">
    <citation type="journal article" date="2014" name="Int. J. Syst. Evol. Microbiol.">
        <title>Complete genome sequence of Corynebacterium casei LMG S-19264T (=DSM 44701T), isolated from a smear-ripened cheese.</title>
        <authorList>
            <consortium name="US DOE Joint Genome Institute (JGI-PGF)"/>
            <person name="Walter F."/>
            <person name="Albersmeier A."/>
            <person name="Kalinowski J."/>
            <person name="Ruckert C."/>
        </authorList>
    </citation>
    <scope>NUCLEOTIDE SEQUENCE</scope>
    <source>
        <strain evidence="2">JCM 4125</strain>
    </source>
</reference>
<evidence type="ECO:0000256" key="1">
    <source>
        <dbReference type="SAM" id="MobiDB-lite"/>
    </source>
</evidence>
<keyword evidence="3" id="KW-1185">Reference proteome</keyword>
<evidence type="ECO:0000313" key="2">
    <source>
        <dbReference type="EMBL" id="GGT43591.1"/>
    </source>
</evidence>
<organism evidence="2 3">
    <name type="scientific">Streptomyces phaeofaciens</name>
    <dbReference type="NCBI Taxonomy" id="68254"/>
    <lineage>
        <taxon>Bacteria</taxon>
        <taxon>Bacillati</taxon>
        <taxon>Actinomycetota</taxon>
        <taxon>Actinomycetes</taxon>
        <taxon>Kitasatosporales</taxon>
        <taxon>Streptomycetaceae</taxon>
        <taxon>Streptomyces</taxon>
    </lineage>
</organism>
<protein>
    <submittedName>
        <fullName evidence="2">Uncharacterized protein</fullName>
    </submittedName>
</protein>